<evidence type="ECO:0000313" key="4">
    <source>
        <dbReference type="Proteomes" id="UP000534186"/>
    </source>
</evidence>
<dbReference type="GO" id="GO:0046872">
    <property type="term" value="F:metal ion binding"/>
    <property type="evidence" value="ECO:0007669"/>
    <property type="project" value="UniProtKB-KW"/>
</dbReference>
<keyword evidence="1" id="KW-0479">Metal-binding</keyword>
<dbReference type="AlphaFoldDB" id="A0A7Y9NN65"/>
<comment type="caution">
    <text evidence="3">The sequence shown here is derived from an EMBL/GenBank/DDBJ whole genome shotgun (WGS) entry which is preliminary data.</text>
</comment>
<dbReference type="Proteomes" id="UP000534186">
    <property type="component" value="Unassembled WGS sequence"/>
</dbReference>
<dbReference type="SUPFAM" id="SSF55008">
    <property type="entry name" value="HMA, heavy metal-associated domain"/>
    <property type="match status" value="1"/>
</dbReference>
<accession>A0A7Y9NN65</accession>
<dbReference type="CDD" id="cd00371">
    <property type="entry name" value="HMA"/>
    <property type="match status" value="1"/>
</dbReference>
<dbReference type="EMBL" id="JACCCV010000002">
    <property type="protein sequence ID" value="NYF52444.1"/>
    <property type="molecule type" value="Genomic_DNA"/>
</dbReference>
<evidence type="ECO:0000256" key="1">
    <source>
        <dbReference type="ARBA" id="ARBA00022723"/>
    </source>
</evidence>
<dbReference type="PROSITE" id="PS50846">
    <property type="entry name" value="HMA_2"/>
    <property type="match status" value="1"/>
</dbReference>
<dbReference type="InterPro" id="IPR006121">
    <property type="entry name" value="HMA_dom"/>
</dbReference>
<dbReference type="PROSITE" id="PS01047">
    <property type="entry name" value="HMA_1"/>
    <property type="match status" value="1"/>
</dbReference>
<evidence type="ECO:0000313" key="3">
    <source>
        <dbReference type="EMBL" id="NYF52444.1"/>
    </source>
</evidence>
<dbReference type="Pfam" id="PF00403">
    <property type="entry name" value="HMA"/>
    <property type="match status" value="1"/>
</dbReference>
<dbReference type="Gene3D" id="3.30.70.100">
    <property type="match status" value="1"/>
</dbReference>
<organism evidence="3 4">
    <name type="scientific">Tunturiibacter lichenicola</name>
    <dbReference type="NCBI Taxonomy" id="2051959"/>
    <lineage>
        <taxon>Bacteria</taxon>
        <taxon>Pseudomonadati</taxon>
        <taxon>Acidobacteriota</taxon>
        <taxon>Terriglobia</taxon>
        <taxon>Terriglobales</taxon>
        <taxon>Acidobacteriaceae</taxon>
        <taxon>Tunturiibacter</taxon>
    </lineage>
</organism>
<dbReference type="InterPro" id="IPR017969">
    <property type="entry name" value="Heavy-metal-associated_CS"/>
</dbReference>
<dbReference type="FunFam" id="3.30.70.100:FF:000001">
    <property type="entry name" value="ATPase copper transporting beta"/>
    <property type="match status" value="1"/>
</dbReference>
<name>A0A7Y9NN65_9BACT</name>
<evidence type="ECO:0000259" key="2">
    <source>
        <dbReference type="PROSITE" id="PS50846"/>
    </source>
</evidence>
<gene>
    <name evidence="3" type="ORF">HDF12_002843</name>
</gene>
<reference evidence="3 4" key="1">
    <citation type="submission" date="2020-07" db="EMBL/GenBank/DDBJ databases">
        <title>Genomic Encyclopedia of Type Strains, Phase IV (KMG-V): Genome sequencing to study the core and pangenomes of soil and plant-associated prokaryotes.</title>
        <authorList>
            <person name="Whitman W."/>
        </authorList>
    </citation>
    <scope>NUCLEOTIDE SEQUENCE [LARGE SCALE GENOMIC DNA]</scope>
    <source>
        <strain evidence="3 4">M8UP30</strain>
    </source>
</reference>
<proteinExistence type="predicted"/>
<protein>
    <submittedName>
        <fullName evidence="3">Copper chaperone CopZ</fullName>
    </submittedName>
</protein>
<sequence length="70" mass="7522">MKEALGLSIEGMHCGACVRRVTDALGKVDGVEVNLVEVGSARMTFDPERATLEKIADAVNEIGFTVRSEK</sequence>
<dbReference type="InterPro" id="IPR036163">
    <property type="entry name" value="HMA_dom_sf"/>
</dbReference>
<feature type="domain" description="HMA" evidence="2">
    <location>
        <begin position="3"/>
        <end position="67"/>
    </location>
</feature>